<dbReference type="Proteomes" id="UP001301350">
    <property type="component" value="Unassembled WGS sequence"/>
</dbReference>
<dbReference type="AlphaFoldDB" id="A0AAV9IP51"/>
<reference evidence="2 3" key="1">
    <citation type="submission" date="2022-07" db="EMBL/GenBank/DDBJ databases">
        <title>Genome-wide signatures of adaptation to extreme environments.</title>
        <authorList>
            <person name="Cho C.H."/>
            <person name="Yoon H.S."/>
        </authorList>
    </citation>
    <scope>NUCLEOTIDE SEQUENCE [LARGE SCALE GENOMIC DNA]</scope>
    <source>
        <strain evidence="2 3">DBV 063 E5</strain>
    </source>
</reference>
<feature type="compositionally biased region" description="Low complexity" evidence="1">
    <location>
        <begin position="38"/>
        <end position="59"/>
    </location>
</feature>
<feature type="compositionally biased region" description="Low complexity" evidence="1">
    <location>
        <begin position="206"/>
        <end position="244"/>
    </location>
</feature>
<gene>
    <name evidence="2" type="ORF">CDCA_CDCA01G0129</name>
</gene>
<keyword evidence="3" id="KW-1185">Reference proteome</keyword>
<feature type="region of interest" description="Disordered" evidence="1">
    <location>
        <begin position="31"/>
        <end position="163"/>
    </location>
</feature>
<comment type="caution">
    <text evidence="2">The sequence shown here is derived from an EMBL/GenBank/DDBJ whole genome shotgun (WGS) entry which is preliminary data.</text>
</comment>
<feature type="region of interest" description="Disordered" evidence="1">
    <location>
        <begin position="269"/>
        <end position="330"/>
    </location>
</feature>
<evidence type="ECO:0000313" key="2">
    <source>
        <dbReference type="EMBL" id="KAK4534104.1"/>
    </source>
</evidence>
<name>A0AAV9IP51_CYACA</name>
<feature type="compositionally biased region" description="Basic and acidic residues" evidence="1">
    <location>
        <begin position="269"/>
        <end position="286"/>
    </location>
</feature>
<organism evidence="2 3">
    <name type="scientific">Cyanidium caldarium</name>
    <name type="common">Red alga</name>
    <dbReference type="NCBI Taxonomy" id="2771"/>
    <lineage>
        <taxon>Eukaryota</taxon>
        <taxon>Rhodophyta</taxon>
        <taxon>Bangiophyceae</taxon>
        <taxon>Cyanidiales</taxon>
        <taxon>Cyanidiaceae</taxon>
        <taxon>Cyanidium</taxon>
    </lineage>
</organism>
<feature type="compositionally biased region" description="Basic and acidic residues" evidence="1">
    <location>
        <begin position="94"/>
        <end position="122"/>
    </location>
</feature>
<feature type="compositionally biased region" description="Gly residues" evidence="1">
    <location>
        <begin position="141"/>
        <end position="151"/>
    </location>
</feature>
<feature type="region of interest" description="Disordered" evidence="1">
    <location>
        <begin position="206"/>
        <end position="255"/>
    </location>
</feature>
<proteinExistence type="predicted"/>
<dbReference type="EMBL" id="JANCYW010000001">
    <property type="protein sequence ID" value="KAK4534104.1"/>
    <property type="molecule type" value="Genomic_DNA"/>
</dbReference>
<protein>
    <submittedName>
        <fullName evidence="2">Uncharacterized protein</fullName>
    </submittedName>
</protein>
<evidence type="ECO:0000256" key="1">
    <source>
        <dbReference type="SAM" id="MobiDB-lite"/>
    </source>
</evidence>
<sequence length="435" mass="47976">MQRTRSVPAQLTLLSVLQRDANAAESLRISKSTLQHVQSQQQRQRLWWESLGERSGAGSHPPPPAASSAMRAALEAAAAADDTTTSSGRSAGRRGGEDATRSSGKDVSRDAPREHTNGVDHRRPSRRQRQLEDARARNSAKGGGDRGGGSGASTSSAELKMRRSATTGALDVIREASLDEELGEEEDLCWRDYWRKLDAWGMISSASSANSSPRSTPAVSPAGATGGDTASAGTPATGEAARARGGSGGRRHSWRHDEVDRVLNRLDEERERRERETERQRVLEAARRHRVQQTSAGASADALHPEAAAPPSPPLEGPPWPENSFHAQDPNHLMQPPEMWRVQAHGVLIGHEVRNNADGGWWIERWGQRRVSHDYCTGNPFNDYVRFGDKFGIDADGSMWSEWWLEVPDRLGMARGRKWGRKTNGCDWSDEWERR</sequence>
<feature type="compositionally biased region" description="Low complexity" evidence="1">
    <location>
        <begin position="66"/>
        <end position="90"/>
    </location>
</feature>
<feature type="compositionally biased region" description="Pro residues" evidence="1">
    <location>
        <begin position="308"/>
        <end position="321"/>
    </location>
</feature>
<evidence type="ECO:0000313" key="3">
    <source>
        <dbReference type="Proteomes" id="UP001301350"/>
    </source>
</evidence>
<accession>A0AAV9IP51</accession>